<dbReference type="Proteomes" id="UP000540412">
    <property type="component" value="Unassembled WGS sequence"/>
</dbReference>
<dbReference type="AlphaFoldDB" id="A0A7W9PMI6"/>
<proteinExistence type="predicted"/>
<dbReference type="RefSeq" id="WP_040752178.1">
    <property type="nucleotide sequence ID" value="NZ_JACHIT010000002.1"/>
</dbReference>
<keyword evidence="2" id="KW-1185">Reference proteome</keyword>
<evidence type="ECO:0000313" key="2">
    <source>
        <dbReference type="Proteomes" id="UP000540412"/>
    </source>
</evidence>
<organism evidence="1 2">
    <name type="scientific">Nocardia transvalensis</name>
    <dbReference type="NCBI Taxonomy" id="37333"/>
    <lineage>
        <taxon>Bacteria</taxon>
        <taxon>Bacillati</taxon>
        <taxon>Actinomycetota</taxon>
        <taxon>Actinomycetes</taxon>
        <taxon>Mycobacteriales</taxon>
        <taxon>Nocardiaceae</taxon>
        <taxon>Nocardia</taxon>
    </lineage>
</organism>
<evidence type="ECO:0000313" key="1">
    <source>
        <dbReference type="EMBL" id="MBB5918777.1"/>
    </source>
</evidence>
<name>A0A7W9PMI6_9NOCA</name>
<reference evidence="1 2" key="1">
    <citation type="submission" date="2020-08" db="EMBL/GenBank/DDBJ databases">
        <title>Sequencing the genomes of 1000 actinobacteria strains.</title>
        <authorList>
            <person name="Klenk H.-P."/>
        </authorList>
    </citation>
    <scope>NUCLEOTIDE SEQUENCE [LARGE SCALE GENOMIC DNA]</scope>
    <source>
        <strain evidence="1 2">DSM 43582</strain>
    </source>
</reference>
<accession>A0A7W9PMI6</accession>
<sequence>MEILFLATIVNIVVIVLISKLSNSLDDGSDNIANRIALASQGTGGGGGGGGGGHALGMGQIGANRGMSPLSVFADASTIAGSPLTEWAMLGIPGSFHPQAKLKRDLQRMQAQPWLNEPRMPTIQHSQGLKWAQIGRNYARDANNYGGIDTVRGAAAGVTGTLDAGGFISDVVGAHRMAGGRNEKQAAIAGRSFEIVQKMAKNQPFKDDDLSFIAAAVGRAHDQTISFLNRDTFQGGYGGIDEDELAADYATMRQGARLFRRFRPGGIPLDGGTGHGAQTDFVTRYMDRSVSDQEKDRMIHVLNHMANGGSAGGLEVEGDARETARRRALYGRMRINNIGADEASDMRLWIRNEHAKQMLEKIDGRNGFLRDVSDEHRLLAVREELNESIKTQNRFEGEEGASAPRMSVTLQDVHHPNWATGLGDIQRMLDA</sequence>
<dbReference type="EMBL" id="JACHIT010000002">
    <property type="protein sequence ID" value="MBB5918777.1"/>
    <property type="molecule type" value="Genomic_DNA"/>
</dbReference>
<comment type="caution">
    <text evidence="1">The sequence shown here is derived from an EMBL/GenBank/DDBJ whole genome shotgun (WGS) entry which is preliminary data.</text>
</comment>
<gene>
    <name evidence="1" type="ORF">BJY24_007689</name>
</gene>
<protein>
    <submittedName>
        <fullName evidence="1">Uncharacterized protein</fullName>
    </submittedName>
</protein>